<feature type="transmembrane region" description="Helical" evidence="7">
    <location>
        <begin position="326"/>
        <end position="343"/>
    </location>
</feature>
<dbReference type="SUPFAM" id="SSF47384">
    <property type="entry name" value="Homodimeric domain of signal transducing histidine kinase"/>
    <property type="match status" value="1"/>
</dbReference>
<dbReference type="SUPFAM" id="SSF55874">
    <property type="entry name" value="ATPase domain of HSP90 chaperone/DNA topoisomerase II/histidine kinase"/>
    <property type="match status" value="1"/>
</dbReference>
<reference evidence="11 12" key="1">
    <citation type="submission" date="2020-08" db="EMBL/GenBank/DDBJ databases">
        <authorList>
            <person name="Sun Q."/>
            <person name="Inoue M."/>
        </authorList>
    </citation>
    <scope>NUCLEOTIDE SEQUENCE [LARGE SCALE GENOMIC DNA]</scope>
    <source>
        <strain evidence="11 12">CCM 8938</strain>
    </source>
</reference>
<dbReference type="Pfam" id="PF00512">
    <property type="entry name" value="HisKA"/>
    <property type="match status" value="1"/>
</dbReference>
<dbReference type="Pfam" id="PF12833">
    <property type="entry name" value="HTH_18"/>
    <property type="match status" value="1"/>
</dbReference>
<dbReference type="PROSITE" id="PS50109">
    <property type="entry name" value="HIS_KIN"/>
    <property type="match status" value="1"/>
</dbReference>
<evidence type="ECO:0000256" key="4">
    <source>
        <dbReference type="ARBA" id="ARBA00023015"/>
    </source>
</evidence>
<keyword evidence="7" id="KW-0472">Membrane</keyword>
<protein>
    <recommendedName>
        <fullName evidence="2">histidine kinase</fullName>
        <ecNumber evidence="2">2.7.13.3</ecNumber>
    </recommendedName>
</protein>
<dbReference type="SUPFAM" id="SSF52172">
    <property type="entry name" value="CheY-like"/>
    <property type="match status" value="1"/>
</dbReference>
<dbReference type="InterPro" id="IPR008979">
    <property type="entry name" value="Galactose-bd-like_sf"/>
</dbReference>
<feature type="transmembrane region" description="Helical" evidence="7">
    <location>
        <begin position="355"/>
        <end position="375"/>
    </location>
</feature>
<feature type="domain" description="HTH araC/xylS-type" evidence="8">
    <location>
        <begin position="880"/>
        <end position="979"/>
    </location>
</feature>
<dbReference type="InterPro" id="IPR036890">
    <property type="entry name" value="HATPase_C_sf"/>
</dbReference>
<dbReference type="InterPro" id="IPR011006">
    <property type="entry name" value="CheY-like_superfamily"/>
</dbReference>
<evidence type="ECO:0000313" key="12">
    <source>
        <dbReference type="Proteomes" id="UP000652755"/>
    </source>
</evidence>
<dbReference type="SUPFAM" id="SSF49785">
    <property type="entry name" value="Galactose-binding domain-like"/>
    <property type="match status" value="1"/>
</dbReference>
<keyword evidence="3 6" id="KW-0597">Phosphoprotein</keyword>
<feature type="transmembrane region" description="Helical" evidence="7">
    <location>
        <begin position="271"/>
        <end position="289"/>
    </location>
</feature>
<dbReference type="InterPro" id="IPR003594">
    <property type="entry name" value="HATPase_dom"/>
</dbReference>
<feature type="domain" description="Response regulatory" evidence="10">
    <location>
        <begin position="733"/>
        <end position="848"/>
    </location>
</feature>
<feature type="modified residue" description="4-aspartylphosphate" evidence="6">
    <location>
        <position position="781"/>
    </location>
</feature>
<keyword evidence="12" id="KW-1185">Reference proteome</keyword>
<dbReference type="PANTHER" id="PTHR43547:SF2">
    <property type="entry name" value="HYBRID SIGNAL TRANSDUCTION HISTIDINE KINASE C"/>
    <property type="match status" value="1"/>
</dbReference>
<evidence type="ECO:0000256" key="2">
    <source>
        <dbReference type="ARBA" id="ARBA00012438"/>
    </source>
</evidence>
<evidence type="ECO:0000259" key="10">
    <source>
        <dbReference type="PROSITE" id="PS50110"/>
    </source>
</evidence>
<proteinExistence type="predicted"/>
<accession>A0ABR7KY11</accession>
<dbReference type="SMART" id="SM00388">
    <property type="entry name" value="HisKA"/>
    <property type="match status" value="1"/>
</dbReference>
<keyword evidence="7" id="KW-0812">Transmembrane</keyword>
<dbReference type="PROSITE" id="PS01124">
    <property type="entry name" value="HTH_ARAC_FAMILY_2"/>
    <property type="match status" value="1"/>
</dbReference>
<dbReference type="SMART" id="SM00387">
    <property type="entry name" value="HATPase_c"/>
    <property type="match status" value="1"/>
</dbReference>
<dbReference type="CDD" id="cd00082">
    <property type="entry name" value="HisKA"/>
    <property type="match status" value="1"/>
</dbReference>
<evidence type="ECO:0000256" key="1">
    <source>
        <dbReference type="ARBA" id="ARBA00000085"/>
    </source>
</evidence>
<evidence type="ECO:0000313" key="11">
    <source>
        <dbReference type="EMBL" id="MBC6112612.1"/>
    </source>
</evidence>
<dbReference type="Pfam" id="PF00072">
    <property type="entry name" value="Response_reg"/>
    <property type="match status" value="1"/>
</dbReference>
<evidence type="ECO:0000256" key="7">
    <source>
        <dbReference type="SAM" id="Phobius"/>
    </source>
</evidence>
<feature type="transmembrane region" description="Helical" evidence="7">
    <location>
        <begin position="238"/>
        <end position="259"/>
    </location>
</feature>
<sequence length="979" mass="110794">MRLKSSNFLGLIKDVFLGVFAVLLFCCGSVCAQTLPVHLSSDSLKNKKSEFGLTNKNWKFNSGSNSNWKNPLFSDSLWKSVNPRFGDLNIIPNWKGTGWFRLWITVDSALTKNTLGLRINHDGASEIYIDGKFKGGFGKIGTSEKNMQRERAPFEVIPFQIEDTKPHLIAIHYSNYQPIFPDFSGFQIWAGDYKKMHVANEESKTLFNYMFLSVAAQLALGLLHLFLFLFYPKNKLNLYYFFFSVFFAATSWAVSIYNVTSNPVIQYASNPIFFLSCILGTTTAWILLYKTANAKIPKWKGITIGIITLLYCLKYSIFPLNNSQDGFSIIFLIIMADGIWKLFRAIKKRQSHVWIVGLGMVLIVLFYFFVGADVFKLWGNYPLRCFVMSLGILSFPFCYSIYLALDFATTNFNLSKRLIEVEELSTKAIAQEQDKLELITQQAEKLEVTVSERTAEVRRQADKLREMDAVKSRFFINLTHEFRTPLTLILGPVKQLLNSTQDKQLTNYGDTIQRNAERLLNLINQLLDLSKLEAGKMELSNSPTEVIGLLKRNFLSFESLASQKGIKLDFQSAFDQIEILIDIDKLERILYNLISNAIKFTGAGGLVLLEISQGKNNEVSSISINVTDTGIGIPDKKIPYIFDRFYQVDSSDTRANEGTGIGLAITKELVELMGGKLFLYSKENEGTDIQVQLPIQISKGATIQKVKILPEISHQTELSLPVVPANEEKDLPLVLVIEDNVELRNYISELISTKYRLITASNGQEGINQAIENIPDLVVTDLMMPIMDGYQVCNTLKQDAKTSHIPVIILTAKADTESRITGFETRADAYLSKPFDQRELLAVIENLITLRIQLREKFSIGHIWLTDTSDLPSMEQVFLNKVRKVVELHLDDEQFSVEKLGDEIGLSRTQLHRKLTGLLNQSPGDLIRLIRLQRAYELLKNRTGTVSEISYMVGYGNPKNFSTSFSKHFGFSPSEAVNH</sequence>
<dbReference type="InterPro" id="IPR003661">
    <property type="entry name" value="HisK_dim/P_dom"/>
</dbReference>
<comment type="catalytic activity">
    <reaction evidence="1">
        <text>ATP + protein L-histidine = ADP + protein N-phospho-L-histidine.</text>
        <dbReference type="EC" id="2.7.13.3"/>
    </reaction>
</comment>
<dbReference type="PANTHER" id="PTHR43547">
    <property type="entry name" value="TWO-COMPONENT HISTIDINE KINASE"/>
    <property type="match status" value="1"/>
</dbReference>
<dbReference type="Gene3D" id="1.10.287.130">
    <property type="match status" value="1"/>
</dbReference>
<feature type="transmembrane region" description="Helical" evidence="7">
    <location>
        <begin position="381"/>
        <end position="405"/>
    </location>
</feature>
<dbReference type="SMART" id="SM00342">
    <property type="entry name" value="HTH_ARAC"/>
    <property type="match status" value="1"/>
</dbReference>
<dbReference type="InterPro" id="IPR001789">
    <property type="entry name" value="Sig_transdc_resp-reg_receiver"/>
</dbReference>
<feature type="transmembrane region" description="Helical" evidence="7">
    <location>
        <begin position="206"/>
        <end position="231"/>
    </location>
</feature>
<dbReference type="EMBL" id="JACRYL010000023">
    <property type="protein sequence ID" value="MBC6112612.1"/>
    <property type="molecule type" value="Genomic_DNA"/>
</dbReference>
<comment type="caution">
    <text evidence="11">The sequence shown here is derived from an EMBL/GenBank/DDBJ whole genome shotgun (WGS) entry which is preliminary data.</text>
</comment>
<dbReference type="PROSITE" id="PS50110">
    <property type="entry name" value="RESPONSE_REGULATORY"/>
    <property type="match status" value="1"/>
</dbReference>
<dbReference type="Pfam" id="PF02518">
    <property type="entry name" value="HATPase_c"/>
    <property type="match status" value="1"/>
</dbReference>
<keyword evidence="4" id="KW-0805">Transcription regulation</keyword>
<name>A0ABR7KY11_9SPHI</name>
<dbReference type="EC" id="2.7.13.3" evidence="2"/>
<dbReference type="SUPFAM" id="SSF46689">
    <property type="entry name" value="Homeodomain-like"/>
    <property type="match status" value="1"/>
</dbReference>
<evidence type="ECO:0000256" key="3">
    <source>
        <dbReference type="ARBA" id="ARBA00022553"/>
    </source>
</evidence>
<dbReference type="SMART" id="SM00448">
    <property type="entry name" value="REC"/>
    <property type="match status" value="1"/>
</dbReference>
<dbReference type="InterPro" id="IPR005467">
    <property type="entry name" value="His_kinase_dom"/>
</dbReference>
<dbReference type="Gene3D" id="2.60.120.260">
    <property type="entry name" value="Galactose-binding domain-like"/>
    <property type="match status" value="1"/>
</dbReference>
<dbReference type="Proteomes" id="UP000652755">
    <property type="component" value="Unassembled WGS sequence"/>
</dbReference>
<feature type="domain" description="Histidine kinase" evidence="9">
    <location>
        <begin position="477"/>
        <end position="697"/>
    </location>
</feature>
<dbReference type="RefSeq" id="WP_187073032.1">
    <property type="nucleotide sequence ID" value="NZ_JACRYL010000023.1"/>
</dbReference>
<dbReference type="Gene3D" id="3.40.50.2300">
    <property type="match status" value="1"/>
</dbReference>
<feature type="transmembrane region" description="Helical" evidence="7">
    <location>
        <begin position="301"/>
        <end position="320"/>
    </location>
</feature>
<dbReference type="InterPro" id="IPR004358">
    <property type="entry name" value="Sig_transdc_His_kin-like_C"/>
</dbReference>
<evidence type="ECO:0000256" key="5">
    <source>
        <dbReference type="ARBA" id="ARBA00023163"/>
    </source>
</evidence>
<dbReference type="InterPro" id="IPR009057">
    <property type="entry name" value="Homeodomain-like_sf"/>
</dbReference>
<dbReference type="Gene3D" id="1.10.10.60">
    <property type="entry name" value="Homeodomain-like"/>
    <property type="match status" value="1"/>
</dbReference>
<evidence type="ECO:0000259" key="9">
    <source>
        <dbReference type="PROSITE" id="PS50109"/>
    </source>
</evidence>
<gene>
    <name evidence="11" type="ORF">H7U22_19490</name>
</gene>
<dbReference type="PRINTS" id="PR00344">
    <property type="entry name" value="BCTRLSENSOR"/>
</dbReference>
<dbReference type="InterPro" id="IPR036097">
    <property type="entry name" value="HisK_dim/P_sf"/>
</dbReference>
<dbReference type="InterPro" id="IPR018060">
    <property type="entry name" value="HTH_AraC"/>
</dbReference>
<keyword evidence="7" id="KW-1133">Transmembrane helix</keyword>
<keyword evidence="5" id="KW-0804">Transcription</keyword>
<evidence type="ECO:0000259" key="8">
    <source>
        <dbReference type="PROSITE" id="PS01124"/>
    </source>
</evidence>
<dbReference type="CDD" id="cd17574">
    <property type="entry name" value="REC_OmpR"/>
    <property type="match status" value="1"/>
</dbReference>
<dbReference type="Gene3D" id="3.30.565.10">
    <property type="entry name" value="Histidine kinase-like ATPase, C-terminal domain"/>
    <property type="match status" value="1"/>
</dbReference>
<evidence type="ECO:0000256" key="6">
    <source>
        <dbReference type="PROSITE-ProRule" id="PRU00169"/>
    </source>
</evidence>
<organism evidence="11 12">
    <name type="scientific">Pedobacter fastidiosus</name>
    <dbReference type="NCBI Taxonomy" id="2765361"/>
    <lineage>
        <taxon>Bacteria</taxon>
        <taxon>Pseudomonadati</taxon>
        <taxon>Bacteroidota</taxon>
        <taxon>Sphingobacteriia</taxon>
        <taxon>Sphingobacteriales</taxon>
        <taxon>Sphingobacteriaceae</taxon>
        <taxon>Pedobacter</taxon>
    </lineage>
</organism>